<keyword evidence="2 4" id="KW-0489">Methyltransferase</keyword>
<dbReference type="Gene3D" id="3.40.50.150">
    <property type="entry name" value="Vaccinia Virus protein VP39"/>
    <property type="match status" value="1"/>
</dbReference>
<organism evidence="4 5">
    <name type="scientific">Dichotomopilus funicola</name>
    <dbReference type="NCBI Taxonomy" id="1934379"/>
    <lineage>
        <taxon>Eukaryota</taxon>
        <taxon>Fungi</taxon>
        <taxon>Dikarya</taxon>
        <taxon>Ascomycota</taxon>
        <taxon>Pezizomycotina</taxon>
        <taxon>Sordariomycetes</taxon>
        <taxon>Sordariomycetidae</taxon>
        <taxon>Sordariales</taxon>
        <taxon>Chaetomiaceae</taxon>
        <taxon>Dichotomopilus</taxon>
    </lineage>
</organism>
<dbReference type="PANTHER" id="PTHR12176:SF84">
    <property type="entry name" value="METHYLTRANSFERASE DOMAIN-CONTAINING PROTEIN"/>
    <property type="match status" value="1"/>
</dbReference>
<dbReference type="RefSeq" id="XP_062637402.1">
    <property type="nucleotide sequence ID" value="XM_062783749.1"/>
</dbReference>
<dbReference type="InterPro" id="IPR029063">
    <property type="entry name" value="SAM-dependent_MTases_sf"/>
</dbReference>
<dbReference type="PANTHER" id="PTHR12176">
    <property type="entry name" value="SAM-DEPENDENT METHYLTRANSFERASE SUPERFAMILY PROTEIN"/>
    <property type="match status" value="1"/>
</dbReference>
<dbReference type="CDD" id="cd02440">
    <property type="entry name" value="AdoMet_MTases"/>
    <property type="match status" value="1"/>
</dbReference>
<proteinExistence type="inferred from homology"/>
<dbReference type="InterPro" id="IPR051419">
    <property type="entry name" value="Lys/N-term_MeTrsfase_sf"/>
</dbReference>
<dbReference type="SUPFAM" id="SSF53335">
    <property type="entry name" value="S-adenosyl-L-methionine-dependent methyltransferases"/>
    <property type="match status" value="1"/>
</dbReference>
<dbReference type="AlphaFoldDB" id="A0AAN6V5R3"/>
<dbReference type="GeneID" id="87820362"/>
<keyword evidence="3" id="KW-0808">Transferase</keyword>
<comment type="caution">
    <text evidence="4">The sequence shown here is derived from an EMBL/GenBank/DDBJ whole genome shotgun (WGS) entry which is preliminary data.</text>
</comment>
<evidence type="ECO:0000313" key="4">
    <source>
        <dbReference type="EMBL" id="KAK4144031.1"/>
    </source>
</evidence>
<evidence type="ECO:0000256" key="1">
    <source>
        <dbReference type="ARBA" id="ARBA00008361"/>
    </source>
</evidence>
<name>A0AAN6V5R3_9PEZI</name>
<reference evidence="4" key="1">
    <citation type="journal article" date="2023" name="Mol. Phylogenet. Evol.">
        <title>Genome-scale phylogeny and comparative genomics of the fungal order Sordariales.</title>
        <authorList>
            <person name="Hensen N."/>
            <person name="Bonometti L."/>
            <person name="Westerberg I."/>
            <person name="Brannstrom I.O."/>
            <person name="Guillou S."/>
            <person name="Cros-Aarteil S."/>
            <person name="Calhoun S."/>
            <person name="Haridas S."/>
            <person name="Kuo A."/>
            <person name="Mondo S."/>
            <person name="Pangilinan J."/>
            <person name="Riley R."/>
            <person name="LaButti K."/>
            <person name="Andreopoulos B."/>
            <person name="Lipzen A."/>
            <person name="Chen C."/>
            <person name="Yan M."/>
            <person name="Daum C."/>
            <person name="Ng V."/>
            <person name="Clum A."/>
            <person name="Steindorff A."/>
            <person name="Ohm R.A."/>
            <person name="Martin F."/>
            <person name="Silar P."/>
            <person name="Natvig D.O."/>
            <person name="Lalanne C."/>
            <person name="Gautier V."/>
            <person name="Ament-Velasquez S.L."/>
            <person name="Kruys A."/>
            <person name="Hutchinson M.I."/>
            <person name="Powell A.J."/>
            <person name="Barry K."/>
            <person name="Miller A.N."/>
            <person name="Grigoriev I.V."/>
            <person name="Debuchy R."/>
            <person name="Gladieux P."/>
            <person name="Hiltunen Thoren M."/>
            <person name="Johannesson H."/>
        </authorList>
    </citation>
    <scope>NUCLEOTIDE SEQUENCE</scope>
    <source>
        <strain evidence="4">CBS 141.50</strain>
    </source>
</reference>
<evidence type="ECO:0000256" key="3">
    <source>
        <dbReference type="ARBA" id="ARBA00022679"/>
    </source>
</evidence>
<comment type="similarity">
    <text evidence="1">Belongs to the methyltransferase superfamily.</text>
</comment>
<dbReference type="EMBL" id="MU853581">
    <property type="protein sequence ID" value="KAK4144031.1"/>
    <property type="molecule type" value="Genomic_DNA"/>
</dbReference>
<dbReference type="GO" id="GO:0008168">
    <property type="term" value="F:methyltransferase activity"/>
    <property type="evidence" value="ECO:0007669"/>
    <property type="project" value="UniProtKB-KW"/>
</dbReference>
<dbReference type="GO" id="GO:0032259">
    <property type="term" value="P:methylation"/>
    <property type="evidence" value="ECO:0007669"/>
    <property type="project" value="UniProtKB-KW"/>
</dbReference>
<dbReference type="Proteomes" id="UP001302676">
    <property type="component" value="Unassembled WGS sequence"/>
</dbReference>
<sequence>MPVDFGNPSYWHGRFLSETSFEWLAPSAAFIEIIEPHLRHLSPSARILHLGPGTSDLHNHLRARGFTNVLNVDYEPLALERGQQLERERFGSVKTSYLVADATSLELPQKYQLVIDKSTVDAVACGEDGALISMGKAVRGCLEKEGLWISLSYSAARFDDLRDLYDVEILARIPTPRQKSTDPEIFHHCYLLRPRFAETR</sequence>
<reference evidence="4" key="2">
    <citation type="submission" date="2023-05" db="EMBL/GenBank/DDBJ databases">
        <authorList>
            <consortium name="Lawrence Berkeley National Laboratory"/>
            <person name="Steindorff A."/>
            <person name="Hensen N."/>
            <person name="Bonometti L."/>
            <person name="Westerberg I."/>
            <person name="Brannstrom I.O."/>
            <person name="Guillou S."/>
            <person name="Cros-Aarteil S."/>
            <person name="Calhoun S."/>
            <person name="Haridas S."/>
            <person name="Kuo A."/>
            <person name="Mondo S."/>
            <person name="Pangilinan J."/>
            <person name="Riley R."/>
            <person name="Labutti K."/>
            <person name="Andreopoulos B."/>
            <person name="Lipzen A."/>
            <person name="Chen C."/>
            <person name="Yanf M."/>
            <person name="Daum C."/>
            <person name="Ng V."/>
            <person name="Clum A."/>
            <person name="Ohm R."/>
            <person name="Martin F."/>
            <person name="Silar P."/>
            <person name="Natvig D."/>
            <person name="Lalanne C."/>
            <person name="Gautier V."/>
            <person name="Ament-Velasquez S.L."/>
            <person name="Kruys A."/>
            <person name="Hutchinson M.I."/>
            <person name="Powell A.J."/>
            <person name="Barry K."/>
            <person name="Miller A.N."/>
            <person name="Grigoriev I.V."/>
            <person name="Debuchy R."/>
            <person name="Gladieux P."/>
            <person name="Thoren M.H."/>
            <person name="Johannesson H."/>
        </authorList>
    </citation>
    <scope>NUCLEOTIDE SEQUENCE</scope>
    <source>
        <strain evidence="4">CBS 141.50</strain>
    </source>
</reference>
<gene>
    <name evidence="4" type="ORF">C8A04DRAFT_37048</name>
</gene>
<accession>A0AAN6V5R3</accession>
<keyword evidence="5" id="KW-1185">Reference proteome</keyword>
<protein>
    <submittedName>
        <fullName evidence="4">S-adenosyl-L-methionine-dependent methyltransferase</fullName>
    </submittedName>
</protein>
<evidence type="ECO:0000256" key="2">
    <source>
        <dbReference type="ARBA" id="ARBA00022603"/>
    </source>
</evidence>
<evidence type="ECO:0000313" key="5">
    <source>
        <dbReference type="Proteomes" id="UP001302676"/>
    </source>
</evidence>